<comment type="caution">
    <text evidence="2">The sequence shown here is derived from an EMBL/GenBank/DDBJ whole genome shotgun (WGS) entry which is preliminary data.</text>
</comment>
<evidence type="ECO:0000313" key="3">
    <source>
        <dbReference type="Proteomes" id="UP001487740"/>
    </source>
</evidence>
<evidence type="ECO:0000313" key="2">
    <source>
        <dbReference type="EMBL" id="KAK8378903.1"/>
    </source>
</evidence>
<organism evidence="2 3">
    <name type="scientific">Scylla paramamosain</name>
    <name type="common">Mud crab</name>
    <dbReference type="NCBI Taxonomy" id="85552"/>
    <lineage>
        <taxon>Eukaryota</taxon>
        <taxon>Metazoa</taxon>
        <taxon>Ecdysozoa</taxon>
        <taxon>Arthropoda</taxon>
        <taxon>Crustacea</taxon>
        <taxon>Multicrustacea</taxon>
        <taxon>Malacostraca</taxon>
        <taxon>Eumalacostraca</taxon>
        <taxon>Eucarida</taxon>
        <taxon>Decapoda</taxon>
        <taxon>Pleocyemata</taxon>
        <taxon>Brachyura</taxon>
        <taxon>Eubrachyura</taxon>
        <taxon>Portunoidea</taxon>
        <taxon>Portunidae</taxon>
        <taxon>Portuninae</taxon>
        <taxon>Scylla</taxon>
    </lineage>
</organism>
<dbReference type="EMBL" id="JARAKH010000044">
    <property type="protein sequence ID" value="KAK8378903.1"/>
    <property type="molecule type" value="Genomic_DNA"/>
</dbReference>
<protein>
    <submittedName>
        <fullName evidence="2">Uncharacterized protein</fullName>
    </submittedName>
</protein>
<sequence length="141" mass="15686">MTYGDEGVMWETREGRASPVRAPASHPDCGLWCWQPFYFVGEGNKCQRRGISDRYSLTSFSAEQVGMQPMPSLDEMLQVLSLSIDEYMDIVAEHLLFTDDVDTESGAPKCSVRTCPPQPTARPSLHHLPGPHNPASKTCWG</sequence>
<evidence type="ECO:0000256" key="1">
    <source>
        <dbReference type="SAM" id="MobiDB-lite"/>
    </source>
</evidence>
<reference evidence="2 3" key="1">
    <citation type="submission" date="2023-03" db="EMBL/GenBank/DDBJ databases">
        <title>High-quality genome of Scylla paramamosain provides insights in environmental adaptation.</title>
        <authorList>
            <person name="Zhang L."/>
        </authorList>
    </citation>
    <scope>NUCLEOTIDE SEQUENCE [LARGE SCALE GENOMIC DNA]</scope>
    <source>
        <strain evidence="2">LZ_2023a</strain>
        <tissue evidence="2">Muscle</tissue>
    </source>
</reference>
<proteinExistence type="predicted"/>
<dbReference type="AlphaFoldDB" id="A0AAW0SV14"/>
<dbReference type="Proteomes" id="UP001487740">
    <property type="component" value="Unassembled WGS sequence"/>
</dbReference>
<gene>
    <name evidence="2" type="ORF">O3P69_009560</name>
</gene>
<keyword evidence="3" id="KW-1185">Reference proteome</keyword>
<feature type="region of interest" description="Disordered" evidence="1">
    <location>
        <begin position="121"/>
        <end position="141"/>
    </location>
</feature>
<name>A0AAW0SV14_SCYPA</name>
<accession>A0AAW0SV14</accession>